<organism evidence="3 4">
    <name type="scientific">Aliarcobacter butzleri L351</name>
    <dbReference type="NCBI Taxonomy" id="1447259"/>
    <lineage>
        <taxon>Bacteria</taxon>
        <taxon>Pseudomonadati</taxon>
        <taxon>Campylobacterota</taxon>
        <taxon>Epsilonproteobacteria</taxon>
        <taxon>Campylobacterales</taxon>
        <taxon>Arcobacteraceae</taxon>
        <taxon>Aliarcobacter</taxon>
    </lineage>
</organism>
<keyword evidence="1" id="KW-1133">Transmembrane helix</keyword>
<evidence type="ECO:0000256" key="1">
    <source>
        <dbReference type="SAM" id="Phobius"/>
    </source>
</evidence>
<accession>A0A837J4K6</accession>
<dbReference type="RefSeq" id="WP_046991949.1">
    <property type="nucleotide sequence ID" value="NZ_JAIS01000087.1"/>
</dbReference>
<dbReference type="InterPro" id="IPR024478">
    <property type="entry name" value="HlyB_4HB_MCP"/>
</dbReference>
<dbReference type="Proteomes" id="UP000035526">
    <property type="component" value="Unassembled WGS sequence"/>
</dbReference>
<sequence>MYKNLSIRFKLILSFSVITLLIVILSIYSNYSISKSADGFSDYRRIAKNSLLISSLENSMFMMRLSIANFLNLEESKYIDSFNKFYLETDSLAKESKANITNPERIRLIEEINSLLPKYKEAFLSVVNLMKNENQILEEQIDKNGKEVDNKLSTIINKNQENGKADISLQYSKVLKDFLLARIYVMKFIESENEEHYNRVNKEFSNLEEKIKVLKTTDSSELKDALEYLNLYKNGVKEIHKTINERNSIVEGELYKIGPKIGDLSEEIIISIKEDQSVLGSDISNLNDNIKSLVSIISIIILVICIFIAILLPRNINNLLNTFQDGLFSFFSYLNRETLKAELINLDSK</sequence>
<reference evidence="3 4" key="1">
    <citation type="submission" date="2014-01" db="EMBL/GenBank/DDBJ databases">
        <title>Development of a Comparative Genomic Fingerprinting Assay for High Resolution Genotyping of Arcobacter butzleri.</title>
        <authorList>
            <person name="Webb A.L."/>
            <person name="Inglis G.D."/>
            <person name="Kruczkiewicz P."/>
            <person name="Selinger L.B."/>
            <person name="Taboada E.N."/>
        </authorList>
    </citation>
    <scope>NUCLEOTIDE SEQUENCE [LARGE SCALE GENOMIC DNA]</scope>
    <source>
        <strain evidence="3 4">L351</strain>
    </source>
</reference>
<dbReference type="InterPro" id="IPR032255">
    <property type="entry name" value="HBM"/>
</dbReference>
<comment type="caution">
    <text evidence="3">The sequence shown here is derived from an EMBL/GenBank/DDBJ whole genome shotgun (WGS) entry which is preliminary data.</text>
</comment>
<gene>
    <name evidence="3" type="ORF">AF76_08020</name>
</gene>
<evidence type="ECO:0000313" key="3">
    <source>
        <dbReference type="EMBL" id="KLE00326.1"/>
    </source>
</evidence>
<keyword evidence="1" id="KW-0812">Transmembrane</keyword>
<proteinExistence type="predicted"/>
<keyword evidence="1" id="KW-0472">Membrane</keyword>
<dbReference type="PROSITE" id="PS51753">
    <property type="entry name" value="HBM"/>
    <property type="match status" value="1"/>
</dbReference>
<evidence type="ECO:0000313" key="4">
    <source>
        <dbReference type="Proteomes" id="UP000035526"/>
    </source>
</evidence>
<feature type="non-terminal residue" evidence="3">
    <location>
        <position position="349"/>
    </location>
</feature>
<evidence type="ECO:0000259" key="2">
    <source>
        <dbReference type="PROSITE" id="PS51753"/>
    </source>
</evidence>
<feature type="transmembrane region" description="Helical" evidence="1">
    <location>
        <begin position="12"/>
        <end position="31"/>
    </location>
</feature>
<dbReference type="EMBL" id="JAIS01000087">
    <property type="protein sequence ID" value="KLE00326.1"/>
    <property type="molecule type" value="Genomic_DNA"/>
</dbReference>
<name>A0A837J4K6_9BACT</name>
<dbReference type="AlphaFoldDB" id="A0A837J4K6"/>
<feature type="domain" description="HBM" evidence="2">
    <location>
        <begin position="45"/>
        <end position="280"/>
    </location>
</feature>
<feature type="transmembrane region" description="Helical" evidence="1">
    <location>
        <begin position="293"/>
        <end position="312"/>
    </location>
</feature>
<protein>
    <recommendedName>
        <fullName evidence="2">HBM domain-containing protein</fullName>
    </recommendedName>
</protein>
<dbReference type="SMART" id="SM01358">
    <property type="entry name" value="HBM"/>
    <property type="match status" value="1"/>
</dbReference>
<dbReference type="Pfam" id="PF12729">
    <property type="entry name" value="4HB_MCP_1"/>
    <property type="match status" value="1"/>
</dbReference>